<evidence type="ECO:0000313" key="2">
    <source>
        <dbReference type="Proteomes" id="UP000237271"/>
    </source>
</evidence>
<organism evidence="1 2">
    <name type="scientific">Phytophthora palmivora</name>
    <dbReference type="NCBI Taxonomy" id="4796"/>
    <lineage>
        <taxon>Eukaryota</taxon>
        <taxon>Sar</taxon>
        <taxon>Stramenopiles</taxon>
        <taxon>Oomycota</taxon>
        <taxon>Peronosporomycetes</taxon>
        <taxon>Peronosporales</taxon>
        <taxon>Peronosporaceae</taxon>
        <taxon>Phytophthora</taxon>
    </lineage>
</organism>
<dbReference type="OrthoDB" id="129735at2759"/>
<proteinExistence type="predicted"/>
<dbReference type="Proteomes" id="UP000237271">
    <property type="component" value="Unassembled WGS sequence"/>
</dbReference>
<dbReference type="EMBL" id="NCKW01003620">
    <property type="protein sequence ID" value="POM75878.1"/>
    <property type="molecule type" value="Genomic_DNA"/>
</dbReference>
<reference evidence="1 2" key="1">
    <citation type="journal article" date="2017" name="Genome Biol. Evol.">
        <title>Phytophthora megakarya and P. palmivora, closely related causal agents of cacao black pod rot, underwent increases in genome sizes and gene numbers by different mechanisms.</title>
        <authorList>
            <person name="Ali S.S."/>
            <person name="Shao J."/>
            <person name="Lary D.J."/>
            <person name="Kronmiller B."/>
            <person name="Shen D."/>
            <person name="Strem M.D."/>
            <person name="Amoako-Attah I."/>
            <person name="Akrofi A.Y."/>
            <person name="Begoude B.A."/>
            <person name="Ten Hoopen G.M."/>
            <person name="Coulibaly K."/>
            <person name="Kebe B.I."/>
            <person name="Melnick R.L."/>
            <person name="Guiltinan M.J."/>
            <person name="Tyler B.M."/>
            <person name="Meinhardt L.W."/>
            <person name="Bailey B.A."/>
        </authorList>
    </citation>
    <scope>NUCLEOTIDE SEQUENCE [LARGE SCALE GENOMIC DNA]</scope>
    <source>
        <strain evidence="2">sbr112.9</strain>
    </source>
</reference>
<dbReference type="AlphaFoldDB" id="A0A2P4YDK7"/>
<sequence>MNVISSKDAKERYLTYPANAANGTQEETVTKKMSKFIDGRPKDFHEWVYHFEQLATTKNWNAEDKFLNTAFLLRGDLHDAFDDAAITDDDVRIEGEFWRTLYAASKVFVPLDYSEKLQIKKIRSESHAEYSKRFRALAQMEKRLADLGENAAMCEDVLCRLFKRDFPYE</sequence>
<protein>
    <submittedName>
        <fullName evidence="1">Uncharacterized protein</fullName>
    </submittedName>
</protein>
<comment type="caution">
    <text evidence="1">The sequence shown here is derived from an EMBL/GenBank/DDBJ whole genome shotgun (WGS) entry which is preliminary data.</text>
</comment>
<gene>
    <name evidence="1" type="ORF">PHPALM_6957</name>
</gene>
<evidence type="ECO:0000313" key="1">
    <source>
        <dbReference type="EMBL" id="POM75878.1"/>
    </source>
</evidence>
<name>A0A2P4YDK7_9STRA</name>
<keyword evidence="2" id="KW-1185">Reference proteome</keyword>
<accession>A0A2P4YDK7</accession>